<comment type="caution">
    <text evidence="3">The sequence shown here is derived from an EMBL/GenBank/DDBJ whole genome shotgun (WGS) entry which is preliminary data.</text>
</comment>
<protein>
    <submittedName>
        <fullName evidence="3">Transporter</fullName>
    </submittedName>
</protein>
<dbReference type="PANTHER" id="PTHR43861">
    <property type="entry name" value="TRANS-ACONITATE 2-METHYLTRANSFERASE-RELATED"/>
    <property type="match status" value="1"/>
</dbReference>
<evidence type="ECO:0000259" key="2">
    <source>
        <dbReference type="Pfam" id="PF13649"/>
    </source>
</evidence>
<dbReference type="Proteomes" id="UP000060487">
    <property type="component" value="Unassembled WGS sequence"/>
</dbReference>
<dbReference type="CDD" id="cd02440">
    <property type="entry name" value="AdoMet_MTases"/>
    <property type="match status" value="1"/>
</dbReference>
<dbReference type="Gene3D" id="3.40.50.150">
    <property type="entry name" value="Vaccinia Virus protein VP39"/>
    <property type="match status" value="1"/>
</dbReference>
<keyword evidence="4" id="KW-1185">Reference proteome</keyword>
<accession>A0ABR5SHV6</accession>
<gene>
    <name evidence="3" type="ORF">ASN18_1141</name>
</gene>
<reference evidence="3 4" key="1">
    <citation type="submission" date="2015-11" db="EMBL/GenBank/DDBJ databases">
        <authorList>
            <person name="Lin W."/>
        </authorList>
    </citation>
    <scope>NUCLEOTIDE SEQUENCE [LARGE SCALE GENOMIC DNA]</scope>
    <source>
        <strain evidence="3 4">HCH-1</strain>
    </source>
</reference>
<evidence type="ECO:0000313" key="4">
    <source>
        <dbReference type="Proteomes" id="UP000060487"/>
    </source>
</evidence>
<proteinExistence type="predicted"/>
<dbReference type="InterPro" id="IPR041698">
    <property type="entry name" value="Methyltransf_25"/>
</dbReference>
<name>A0ABR5SHV6_9BACT</name>
<feature type="domain" description="Methyltransferase" evidence="2">
    <location>
        <begin position="55"/>
        <end position="149"/>
    </location>
</feature>
<keyword evidence="1" id="KW-0808">Transferase</keyword>
<dbReference type="InterPro" id="IPR029063">
    <property type="entry name" value="SAM-dependent_MTases_sf"/>
</dbReference>
<evidence type="ECO:0000256" key="1">
    <source>
        <dbReference type="ARBA" id="ARBA00022679"/>
    </source>
</evidence>
<organism evidence="3 4">
    <name type="scientific">Candidatus Magnetominusculus xianensis</name>
    <dbReference type="NCBI Taxonomy" id="1748249"/>
    <lineage>
        <taxon>Bacteria</taxon>
        <taxon>Pseudomonadati</taxon>
        <taxon>Nitrospirota</taxon>
        <taxon>Nitrospiria</taxon>
        <taxon>Nitrospirales</taxon>
        <taxon>Nitrospiraceae</taxon>
        <taxon>Candidatus Magnetominusculus</taxon>
    </lineage>
</organism>
<dbReference type="EMBL" id="LNQR01000036">
    <property type="protein sequence ID" value="KWT90135.1"/>
    <property type="molecule type" value="Genomic_DNA"/>
</dbReference>
<dbReference type="Pfam" id="PF13649">
    <property type="entry name" value="Methyltransf_25"/>
    <property type="match status" value="1"/>
</dbReference>
<dbReference type="SUPFAM" id="SSF53335">
    <property type="entry name" value="S-adenosyl-L-methionine-dependent methyltransferases"/>
    <property type="match status" value="1"/>
</dbReference>
<evidence type="ECO:0000313" key="3">
    <source>
        <dbReference type="EMBL" id="KWT90135.1"/>
    </source>
</evidence>
<sequence>MIMNTNDNKDILRTWRKVFNRDYSSISIHSLLWRFKYFTAPIYETEILLPDKGDILDLGCGEGNYCRFISEVSSDRNILGLDINNERITRAIGDFNNNKNIKYICSSIHEIDESCLFDAIVIHHVLYLIEHREQIRLLKKCFEILRPGGKLVILSLDIKQPFFNVLIHSMFYGISAITTIAKRYLGISTERLTGIRLNKPTYLKDTDYIEIMNVIGFKLDKITENNHFPLPYLILCFKKH</sequence>